<dbReference type="STRING" id="96561.Dole_0368"/>
<dbReference type="GO" id="GO:0008757">
    <property type="term" value="F:S-adenosylmethionine-dependent methyltransferase activity"/>
    <property type="evidence" value="ECO:0007669"/>
    <property type="project" value="InterPro"/>
</dbReference>
<accession>A8ZT14</accession>
<evidence type="ECO:0000313" key="2">
    <source>
        <dbReference type="EMBL" id="ABW66178.1"/>
    </source>
</evidence>
<keyword evidence="2" id="KW-0489">Methyltransferase</keyword>
<dbReference type="Pfam" id="PF08241">
    <property type="entry name" value="Methyltransf_11"/>
    <property type="match status" value="1"/>
</dbReference>
<dbReference type="AlphaFoldDB" id="A8ZT14"/>
<dbReference type="OrthoDB" id="465636at2"/>
<evidence type="ECO:0000259" key="1">
    <source>
        <dbReference type="Pfam" id="PF08241"/>
    </source>
</evidence>
<gene>
    <name evidence="2" type="ordered locus">Dole_0368</name>
</gene>
<protein>
    <submittedName>
        <fullName evidence="2">Methyltransferase type 11</fullName>
    </submittedName>
</protein>
<dbReference type="RefSeq" id="WP_012173797.1">
    <property type="nucleotide sequence ID" value="NC_009943.1"/>
</dbReference>
<reference evidence="2 3" key="1">
    <citation type="submission" date="2007-10" db="EMBL/GenBank/DDBJ databases">
        <title>Complete sequence of Desulfococcus oleovorans Hxd3.</title>
        <authorList>
            <consortium name="US DOE Joint Genome Institute"/>
            <person name="Copeland A."/>
            <person name="Lucas S."/>
            <person name="Lapidus A."/>
            <person name="Barry K."/>
            <person name="Glavina del Rio T."/>
            <person name="Dalin E."/>
            <person name="Tice H."/>
            <person name="Pitluck S."/>
            <person name="Kiss H."/>
            <person name="Brettin T."/>
            <person name="Bruce D."/>
            <person name="Detter J.C."/>
            <person name="Han C."/>
            <person name="Schmutz J."/>
            <person name="Larimer F."/>
            <person name="Land M."/>
            <person name="Hauser L."/>
            <person name="Kyrpides N."/>
            <person name="Kim E."/>
            <person name="Wawrik B."/>
            <person name="Richardson P."/>
        </authorList>
    </citation>
    <scope>NUCLEOTIDE SEQUENCE [LARGE SCALE GENOMIC DNA]</scope>
    <source>
        <strain evidence="3">DSM 6200 / JCM 39069 / Hxd3</strain>
    </source>
</reference>
<dbReference type="eggNOG" id="COG4976">
    <property type="taxonomic scope" value="Bacteria"/>
</dbReference>
<feature type="domain" description="Methyltransferase type 11" evidence="1">
    <location>
        <begin position="89"/>
        <end position="189"/>
    </location>
</feature>
<name>A8ZT14_DESOH</name>
<keyword evidence="3" id="KW-1185">Reference proteome</keyword>
<dbReference type="HOGENOM" id="CLU_093821_0_0_7"/>
<sequence length="254" mass="28049">MTSTPYQITFPKGPPADAGQGDQCFCVTTPDGNRQTIRCHDYGLIYSLPGLYEQVFCDRLACVSPQKVADVLEKVVGLCDVRVADLRVLDLGAGNGLVGEALSAKGVGRLVGADIIPEARMATERDRPGIYDAYYVTDFCRLSQEETAAFQSWSFNCLITVGALGFDDIPPRAFVAAYNMVETGGWVAFNIREDFLDKTDTSGFAGLVREMLFSRHMTVHHLERYRHRLSTDGRPLFYLAVAGRKRAHLPETAL</sequence>
<dbReference type="InterPro" id="IPR013216">
    <property type="entry name" value="Methyltransf_11"/>
</dbReference>
<proteinExistence type="predicted"/>
<dbReference type="Gene3D" id="3.40.50.150">
    <property type="entry name" value="Vaccinia Virus protein VP39"/>
    <property type="match status" value="1"/>
</dbReference>
<dbReference type="InterPro" id="IPR029063">
    <property type="entry name" value="SAM-dependent_MTases_sf"/>
</dbReference>
<keyword evidence="2" id="KW-0808">Transferase</keyword>
<dbReference type="KEGG" id="dol:Dole_0368"/>
<evidence type="ECO:0000313" key="3">
    <source>
        <dbReference type="Proteomes" id="UP000008561"/>
    </source>
</evidence>
<dbReference type="SUPFAM" id="SSF53335">
    <property type="entry name" value="S-adenosyl-L-methionine-dependent methyltransferases"/>
    <property type="match status" value="1"/>
</dbReference>
<dbReference type="Proteomes" id="UP000008561">
    <property type="component" value="Chromosome"/>
</dbReference>
<dbReference type="GO" id="GO:0032259">
    <property type="term" value="P:methylation"/>
    <property type="evidence" value="ECO:0007669"/>
    <property type="project" value="UniProtKB-KW"/>
</dbReference>
<dbReference type="EMBL" id="CP000859">
    <property type="protein sequence ID" value="ABW66178.1"/>
    <property type="molecule type" value="Genomic_DNA"/>
</dbReference>
<organism evidence="2 3">
    <name type="scientific">Desulfosudis oleivorans (strain DSM 6200 / JCM 39069 / Hxd3)</name>
    <name type="common">Desulfococcus oleovorans</name>
    <dbReference type="NCBI Taxonomy" id="96561"/>
    <lineage>
        <taxon>Bacteria</taxon>
        <taxon>Pseudomonadati</taxon>
        <taxon>Thermodesulfobacteriota</taxon>
        <taxon>Desulfobacteria</taxon>
        <taxon>Desulfobacterales</taxon>
        <taxon>Desulfosudaceae</taxon>
        <taxon>Desulfosudis</taxon>
    </lineage>
</organism>